<evidence type="ECO:0000313" key="3">
    <source>
        <dbReference type="Proteomes" id="UP000823897"/>
    </source>
</evidence>
<reference evidence="2" key="2">
    <citation type="submission" date="2021-04" db="EMBL/GenBank/DDBJ databases">
        <authorList>
            <person name="Gilroy R."/>
        </authorList>
    </citation>
    <scope>NUCLEOTIDE SEQUENCE</scope>
    <source>
        <strain evidence="2">ChiGjej3B3-11674</strain>
    </source>
</reference>
<protein>
    <submittedName>
        <fullName evidence="2">Uncharacterized protein</fullName>
    </submittedName>
</protein>
<keyword evidence="1" id="KW-0812">Transmembrane</keyword>
<sequence length="227" mass="25611">MKRNPIENCVKGIVLTEESKQRILKGITDKKGYAYKSYFGRIGFGFVAAIMVSVFILASAILGNTNQIVITAYAMTQEGNEKSMVLSSNKEVTLMPAETPVGYGYIFEMDIPSDFSFGSRAIGTENDVFTVYQIENSIYWIPTQKIAGNIYNSENDKLLTDSFYGTNECEFEILIYDEKGEVSDSKIVEFKIINGECKVLLKKKDLWEVIIDDNAYRYVEFWAGSGM</sequence>
<comment type="caution">
    <text evidence="2">The sequence shown here is derived from an EMBL/GenBank/DDBJ whole genome shotgun (WGS) entry which is preliminary data.</text>
</comment>
<evidence type="ECO:0000256" key="1">
    <source>
        <dbReference type="SAM" id="Phobius"/>
    </source>
</evidence>
<reference evidence="2" key="1">
    <citation type="journal article" date="2021" name="PeerJ">
        <title>Extensive microbial diversity within the chicken gut microbiome revealed by metagenomics and culture.</title>
        <authorList>
            <person name="Gilroy R."/>
            <person name="Ravi A."/>
            <person name="Getino M."/>
            <person name="Pursley I."/>
            <person name="Horton D.L."/>
            <person name="Alikhan N.F."/>
            <person name="Baker D."/>
            <person name="Gharbi K."/>
            <person name="Hall N."/>
            <person name="Watson M."/>
            <person name="Adriaenssens E.M."/>
            <person name="Foster-Nyarko E."/>
            <person name="Jarju S."/>
            <person name="Secka A."/>
            <person name="Antonio M."/>
            <person name="Oren A."/>
            <person name="Chaudhuri R.R."/>
            <person name="La Ragione R."/>
            <person name="Hildebrand F."/>
            <person name="Pallen M.J."/>
        </authorList>
    </citation>
    <scope>NUCLEOTIDE SEQUENCE</scope>
    <source>
        <strain evidence="2">ChiGjej3B3-11674</strain>
    </source>
</reference>
<dbReference type="AlphaFoldDB" id="A0A9D2R3S9"/>
<gene>
    <name evidence="2" type="ORF">H9911_10185</name>
</gene>
<accession>A0A9D2R3S9</accession>
<feature type="transmembrane region" description="Helical" evidence="1">
    <location>
        <begin position="38"/>
        <end position="62"/>
    </location>
</feature>
<evidence type="ECO:0000313" key="2">
    <source>
        <dbReference type="EMBL" id="HJD34894.1"/>
    </source>
</evidence>
<organism evidence="2 3">
    <name type="scientific">Candidatus Mediterraneibacter tabaqchaliae</name>
    <dbReference type="NCBI Taxonomy" id="2838689"/>
    <lineage>
        <taxon>Bacteria</taxon>
        <taxon>Bacillati</taxon>
        <taxon>Bacillota</taxon>
        <taxon>Clostridia</taxon>
        <taxon>Lachnospirales</taxon>
        <taxon>Lachnospiraceae</taxon>
        <taxon>Mediterraneibacter</taxon>
    </lineage>
</organism>
<proteinExistence type="predicted"/>
<keyword evidence="1" id="KW-0472">Membrane</keyword>
<dbReference type="Proteomes" id="UP000823897">
    <property type="component" value="Unassembled WGS sequence"/>
</dbReference>
<dbReference type="EMBL" id="DWUV01000195">
    <property type="protein sequence ID" value="HJD34894.1"/>
    <property type="molecule type" value="Genomic_DNA"/>
</dbReference>
<keyword evidence="1" id="KW-1133">Transmembrane helix</keyword>
<name>A0A9D2R3S9_9FIRM</name>